<dbReference type="Pfam" id="PF01699">
    <property type="entry name" value="Na_Ca_ex"/>
    <property type="match status" value="2"/>
</dbReference>
<feature type="domain" description="Sodium/calcium exchanger membrane region" evidence="6">
    <location>
        <begin position="3"/>
        <end position="143"/>
    </location>
</feature>
<evidence type="ECO:0000256" key="3">
    <source>
        <dbReference type="ARBA" id="ARBA00022989"/>
    </source>
</evidence>
<gene>
    <name evidence="7" type="ORF">GHC57_04445</name>
</gene>
<evidence type="ECO:0000313" key="8">
    <source>
        <dbReference type="Proteomes" id="UP000434582"/>
    </source>
</evidence>
<dbReference type="GO" id="GO:0005262">
    <property type="term" value="F:calcium channel activity"/>
    <property type="evidence" value="ECO:0007669"/>
    <property type="project" value="TreeGrafter"/>
</dbReference>
<feature type="transmembrane region" description="Helical" evidence="5">
    <location>
        <begin position="272"/>
        <end position="293"/>
    </location>
</feature>
<evidence type="ECO:0000256" key="1">
    <source>
        <dbReference type="ARBA" id="ARBA00004141"/>
    </source>
</evidence>
<keyword evidence="3 5" id="KW-1133">Transmembrane helix</keyword>
<dbReference type="EMBL" id="WIVE01000008">
    <property type="protein sequence ID" value="MQX35764.1"/>
    <property type="molecule type" value="Genomic_DNA"/>
</dbReference>
<proteinExistence type="predicted"/>
<sequence length="320" mass="32162">MSSTVLVIGGFVLLVLGGEGLVRGAVSVARRLGVSPLLIGLTLVGFGTSTPELVTSMQAALAGSSGIAVGNVVGSNIANILLILGLTALIRPVLAHPVAFGRDGPMVVLAAVVAMAVTMLGVVSRTSGLMMVLLLIAYVTITYLRERKQPDASADMHTAEADAAGSAPMGLFPSLLFLFGGMVLVVLGARLLIDGAVAIAAGLGVSDTLIGLTMVAVGTSLPELTTSIVAAVRGQGDVAFGNIIGSNIVNVLGVLGVVSIVTPIAIPAEIAAFDIWVMLGATAALVLAVVTGWRVSRREGAVLLLGYAAYLGWLAMSAGA</sequence>
<feature type="transmembrane region" description="Helical" evidence="5">
    <location>
        <begin position="129"/>
        <end position="146"/>
    </location>
</feature>
<comment type="subcellular location">
    <subcellularLocation>
        <location evidence="1">Membrane</location>
        <topology evidence="1">Multi-pass membrane protein</topology>
    </subcellularLocation>
</comment>
<keyword evidence="4 5" id="KW-0472">Membrane</keyword>
<comment type="caution">
    <text evidence="7">The sequence shown here is derived from an EMBL/GenBank/DDBJ whole genome shotgun (WGS) entry which is preliminary data.</text>
</comment>
<dbReference type="GO" id="GO:0005886">
    <property type="term" value="C:plasma membrane"/>
    <property type="evidence" value="ECO:0007669"/>
    <property type="project" value="TreeGrafter"/>
</dbReference>
<dbReference type="InterPro" id="IPR044880">
    <property type="entry name" value="NCX_ion-bd_dom_sf"/>
</dbReference>
<dbReference type="PANTHER" id="PTHR10846">
    <property type="entry name" value="SODIUM/POTASSIUM/CALCIUM EXCHANGER"/>
    <property type="match status" value="1"/>
</dbReference>
<dbReference type="GO" id="GO:0008273">
    <property type="term" value="F:calcium, potassium:sodium antiporter activity"/>
    <property type="evidence" value="ECO:0007669"/>
    <property type="project" value="TreeGrafter"/>
</dbReference>
<feature type="domain" description="Sodium/calcium exchanger membrane region" evidence="6">
    <location>
        <begin position="174"/>
        <end position="314"/>
    </location>
</feature>
<dbReference type="OrthoDB" id="9794225at2"/>
<dbReference type="InterPro" id="IPR004837">
    <property type="entry name" value="NaCa_Exmemb"/>
</dbReference>
<feature type="transmembrane region" description="Helical" evidence="5">
    <location>
        <begin position="244"/>
        <end position="266"/>
    </location>
</feature>
<evidence type="ECO:0000256" key="2">
    <source>
        <dbReference type="ARBA" id="ARBA00022692"/>
    </source>
</evidence>
<evidence type="ECO:0000259" key="6">
    <source>
        <dbReference type="Pfam" id="PF01699"/>
    </source>
</evidence>
<evidence type="ECO:0000256" key="4">
    <source>
        <dbReference type="ARBA" id="ARBA00023136"/>
    </source>
</evidence>
<feature type="transmembrane region" description="Helical" evidence="5">
    <location>
        <begin position="77"/>
        <end position="94"/>
    </location>
</feature>
<dbReference type="GO" id="GO:0006874">
    <property type="term" value="P:intracellular calcium ion homeostasis"/>
    <property type="evidence" value="ECO:0007669"/>
    <property type="project" value="TreeGrafter"/>
</dbReference>
<evidence type="ECO:0000313" key="7">
    <source>
        <dbReference type="EMBL" id="MQX35764.1"/>
    </source>
</evidence>
<dbReference type="Gene3D" id="6.10.280.80">
    <property type="entry name" value="NCX, peripheral helical region"/>
    <property type="match status" value="1"/>
</dbReference>
<keyword evidence="2 5" id="KW-0812">Transmembrane</keyword>
<accession>A0A7X1ZD06</accession>
<organism evidence="7 8">
    <name type="scientific">Roseospira navarrensis</name>
    <dbReference type="NCBI Taxonomy" id="140058"/>
    <lineage>
        <taxon>Bacteria</taxon>
        <taxon>Pseudomonadati</taxon>
        <taxon>Pseudomonadota</taxon>
        <taxon>Alphaproteobacteria</taxon>
        <taxon>Rhodospirillales</taxon>
        <taxon>Rhodospirillaceae</taxon>
        <taxon>Roseospira</taxon>
    </lineage>
</organism>
<feature type="transmembrane region" description="Helical" evidence="5">
    <location>
        <begin position="300"/>
        <end position="319"/>
    </location>
</feature>
<dbReference type="Gene3D" id="1.20.1420.30">
    <property type="entry name" value="NCX, central ion-binding region"/>
    <property type="match status" value="1"/>
</dbReference>
<name>A0A7X1ZD06_9PROT</name>
<evidence type="ECO:0000256" key="5">
    <source>
        <dbReference type="SAM" id="Phobius"/>
    </source>
</evidence>
<dbReference type="PANTHER" id="PTHR10846:SF8">
    <property type="entry name" value="INNER MEMBRANE PROTEIN YRBG"/>
    <property type="match status" value="1"/>
</dbReference>
<protein>
    <submittedName>
        <fullName evidence="7">Calcium/sodium antiporter</fullName>
    </submittedName>
</protein>
<dbReference type="NCBIfam" id="TIGR00367">
    <property type="entry name" value="calcium/sodium antiporter"/>
    <property type="match status" value="1"/>
</dbReference>
<dbReference type="InterPro" id="IPR004481">
    <property type="entry name" value="K/Na/Ca-exchanger"/>
</dbReference>
<feature type="transmembrane region" description="Helical" evidence="5">
    <location>
        <begin position="106"/>
        <end position="123"/>
    </location>
</feature>
<dbReference type="AlphaFoldDB" id="A0A7X1ZD06"/>
<dbReference type="Proteomes" id="UP000434582">
    <property type="component" value="Unassembled WGS sequence"/>
</dbReference>
<keyword evidence="8" id="KW-1185">Reference proteome</keyword>
<dbReference type="RefSeq" id="WP_153341590.1">
    <property type="nucleotide sequence ID" value="NZ_WIVE01000008.1"/>
</dbReference>
<reference evidence="7 8" key="1">
    <citation type="submission" date="2019-10" db="EMBL/GenBank/DDBJ databases">
        <title>Draft whole-genome sequence of the purple nonsulfur photosynthetic bacterium Roseospira navarrensis DSM 15114.</title>
        <authorList>
            <person name="Kyndt J.A."/>
            <person name="Meyer T.E."/>
        </authorList>
    </citation>
    <scope>NUCLEOTIDE SEQUENCE [LARGE SCALE GENOMIC DNA]</scope>
    <source>
        <strain evidence="7 8">DSM 15114</strain>
    </source>
</reference>
<feature type="transmembrane region" description="Helical" evidence="5">
    <location>
        <begin position="175"/>
        <end position="203"/>
    </location>
</feature>